<keyword evidence="2" id="KW-1185">Reference proteome</keyword>
<accession>A0ABV1PRY2</accession>
<evidence type="ECO:0000313" key="2">
    <source>
        <dbReference type="Proteomes" id="UP001447374"/>
    </source>
</evidence>
<evidence type="ECO:0000313" key="1">
    <source>
        <dbReference type="EMBL" id="MER0127617.1"/>
    </source>
</evidence>
<protein>
    <recommendedName>
        <fullName evidence="3">Transposase</fullName>
    </recommendedName>
</protein>
<reference evidence="1 2" key="1">
    <citation type="submission" date="2024-06" db="EMBL/GenBank/DDBJ databases">
        <title>Fanconibacter daqui strain Q02 whole shotgun sequencing project.</title>
        <authorList>
            <person name="Rodrigues J.W.A."/>
            <person name="Viana L.C."/>
            <person name="Vieira E.C."/>
            <person name="Souza F.O.L."/>
            <person name="Alegria O.C."/>
            <person name="Patroca S."/>
            <person name="Cruz A.C.R."/>
            <person name="Nunes A.R.C."/>
        </authorList>
    </citation>
    <scope>NUCLEOTIDE SEQUENCE [LARGE SCALE GENOMIC DNA]</scope>
    <source>
        <strain evidence="1 2">Q02</strain>
    </source>
</reference>
<dbReference type="RefSeq" id="WP_349951592.1">
    <property type="nucleotide sequence ID" value="NZ_JBEHGX010000011.1"/>
</dbReference>
<dbReference type="Proteomes" id="UP001447374">
    <property type="component" value="Unassembled WGS sequence"/>
</dbReference>
<dbReference type="EMBL" id="JBEHGX010000011">
    <property type="protein sequence ID" value="MER0127617.1"/>
    <property type="molecule type" value="Genomic_DNA"/>
</dbReference>
<organism evidence="1 2">
    <name type="scientific">Franconibacter daqui</name>
    <dbReference type="NCBI Taxonomy" id="2047724"/>
    <lineage>
        <taxon>Bacteria</taxon>
        <taxon>Pseudomonadati</taxon>
        <taxon>Pseudomonadota</taxon>
        <taxon>Gammaproteobacteria</taxon>
        <taxon>Enterobacterales</taxon>
        <taxon>Enterobacteriaceae</taxon>
        <taxon>Franconibacter</taxon>
    </lineage>
</organism>
<gene>
    <name evidence="1" type="ORF">ABQG75_17970</name>
</gene>
<evidence type="ECO:0008006" key="3">
    <source>
        <dbReference type="Google" id="ProtNLM"/>
    </source>
</evidence>
<comment type="caution">
    <text evidence="1">The sequence shown here is derived from an EMBL/GenBank/DDBJ whole genome shotgun (WGS) entry which is preliminary data.</text>
</comment>
<sequence>MEMLSEGQFAALNQINVAFNETRPLIATLTVEYAEKNFKSRKTGQRKPPGFSLAEINYAGK</sequence>
<name>A0ABV1PRY2_9ENTR</name>
<proteinExistence type="predicted"/>